<reference evidence="3" key="1">
    <citation type="journal article" date="2005" name="Nature">
        <title>Sequencing of Aspergillus nidulans and comparative analysis with A. fumigatus and A. oryzae.</title>
        <authorList>
            <person name="Galagan J.E."/>
            <person name="Calvo S.E."/>
            <person name="Cuomo C."/>
            <person name="Ma L.J."/>
            <person name="Wortman J.R."/>
            <person name="Batzoglou S."/>
            <person name="Lee S.I."/>
            <person name="Basturkmen M."/>
            <person name="Spevak C.C."/>
            <person name="Clutterbuck J."/>
            <person name="Kapitonov V."/>
            <person name="Jurka J."/>
            <person name="Scazzocchio C."/>
            <person name="Farman M."/>
            <person name="Butler J."/>
            <person name="Purcell S."/>
            <person name="Harris S."/>
            <person name="Braus G.H."/>
            <person name="Draht O."/>
            <person name="Busch S."/>
            <person name="D'Enfert C."/>
            <person name="Bouchier C."/>
            <person name="Goldman G.H."/>
            <person name="Bell-Pedersen D."/>
            <person name="Griffiths-Jones S."/>
            <person name="Doonan J.H."/>
            <person name="Yu J."/>
            <person name="Vienken K."/>
            <person name="Pain A."/>
            <person name="Freitag M."/>
            <person name="Selker E.U."/>
            <person name="Archer D.B."/>
            <person name="Penalva M.A."/>
            <person name="Oakley B.R."/>
            <person name="Momany M."/>
            <person name="Tanaka T."/>
            <person name="Kumagai T."/>
            <person name="Asai K."/>
            <person name="Machida M."/>
            <person name="Nierman W.C."/>
            <person name="Denning D.W."/>
            <person name="Caddick M."/>
            <person name="Hynes M."/>
            <person name="Paoletti M."/>
            <person name="Fischer R."/>
            <person name="Miller B."/>
            <person name="Dyer P."/>
            <person name="Sachs M.S."/>
            <person name="Osmani S.A."/>
            <person name="Birren B.W."/>
        </authorList>
    </citation>
    <scope>NUCLEOTIDE SEQUENCE [LARGE SCALE GENOMIC DNA]</scope>
    <source>
        <strain evidence="3">FGSC A4 / ATCC 38163 / CBS 112.46 / NRRL 194 / M139</strain>
    </source>
</reference>
<keyword evidence="3" id="KW-1185">Reference proteome</keyword>
<protein>
    <submittedName>
        <fullName evidence="2">Uncharacterized protein</fullName>
    </submittedName>
</protein>
<gene>
    <name evidence="2" type="ORF">ANIA_08200</name>
</gene>
<organism evidence="2 3">
    <name type="scientific">Emericella nidulans (strain FGSC A4 / ATCC 38163 / CBS 112.46 / NRRL 194 / M139)</name>
    <name type="common">Aspergillus nidulans</name>
    <dbReference type="NCBI Taxonomy" id="227321"/>
    <lineage>
        <taxon>Eukaryota</taxon>
        <taxon>Fungi</taxon>
        <taxon>Dikarya</taxon>
        <taxon>Ascomycota</taxon>
        <taxon>Pezizomycotina</taxon>
        <taxon>Eurotiomycetes</taxon>
        <taxon>Eurotiomycetidae</taxon>
        <taxon>Eurotiales</taxon>
        <taxon>Aspergillaceae</taxon>
        <taxon>Aspergillus</taxon>
        <taxon>Aspergillus subgen. Nidulantes</taxon>
    </lineage>
</organism>
<dbReference type="Pfam" id="PF15932">
    <property type="entry name" value="DUF4748"/>
    <property type="match status" value="1"/>
</dbReference>
<feature type="region of interest" description="Disordered" evidence="1">
    <location>
        <begin position="63"/>
        <end position="163"/>
    </location>
</feature>
<evidence type="ECO:0000313" key="2">
    <source>
        <dbReference type="EMBL" id="CBF74097.1"/>
    </source>
</evidence>
<dbReference type="PANTHER" id="PTHR41800:SF1">
    <property type="entry name" value="EXPRESSED PROTEIN"/>
    <property type="match status" value="1"/>
</dbReference>
<sequence>MNTAVSNNRIDSIHLGRLGYALRRYATSPPQDTIKQIYVNPMTPAGGGAYYFAKKSINADRQSRFEADMKKKAQLAAMEAEHRRQAAASKPEPISTPSSNASYKRANQARHQNASDDVASPSEEASHDPAPTRHEPETEEDRLLEKGKYEAARPFRPPPGNRL</sequence>
<dbReference type="AlphaFoldDB" id="C8V765"/>
<dbReference type="InterPro" id="IPR031833">
    <property type="entry name" value="DUF4748"/>
</dbReference>
<dbReference type="InParanoid" id="C8V765"/>
<feature type="compositionally biased region" description="Basic and acidic residues" evidence="1">
    <location>
        <begin position="124"/>
        <end position="153"/>
    </location>
</feature>
<name>C8V765_EMENI</name>
<reference evidence="3" key="2">
    <citation type="journal article" date="2009" name="Fungal Genet. Biol.">
        <title>The 2008 update of the Aspergillus nidulans genome annotation: a community effort.</title>
        <authorList>
            <person name="Wortman J.R."/>
            <person name="Gilsenan J.M."/>
            <person name="Joardar V."/>
            <person name="Deegan J."/>
            <person name="Clutterbuck J."/>
            <person name="Andersen M.R."/>
            <person name="Archer D."/>
            <person name="Bencina M."/>
            <person name="Braus G."/>
            <person name="Coutinho P."/>
            <person name="von Dohren H."/>
            <person name="Doonan J."/>
            <person name="Driessen A.J."/>
            <person name="Durek P."/>
            <person name="Espeso E."/>
            <person name="Fekete E."/>
            <person name="Flipphi M."/>
            <person name="Estrada C.G."/>
            <person name="Geysens S."/>
            <person name="Goldman G."/>
            <person name="de Groot P.W."/>
            <person name="Hansen K."/>
            <person name="Harris S.D."/>
            <person name="Heinekamp T."/>
            <person name="Helmstaedt K."/>
            <person name="Henrissat B."/>
            <person name="Hofmann G."/>
            <person name="Homan T."/>
            <person name="Horio T."/>
            <person name="Horiuchi H."/>
            <person name="James S."/>
            <person name="Jones M."/>
            <person name="Karaffa L."/>
            <person name="Karanyi Z."/>
            <person name="Kato M."/>
            <person name="Keller N."/>
            <person name="Kelly D.E."/>
            <person name="Kiel J.A."/>
            <person name="Kim J.M."/>
            <person name="van der Klei I.J."/>
            <person name="Klis F.M."/>
            <person name="Kovalchuk A."/>
            <person name="Krasevec N."/>
            <person name="Kubicek C.P."/>
            <person name="Liu B."/>
            <person name="Maccabe A."/>
            <person name="Meyer V."/>
            <person name="Mirabito P."/>
            <person name="Miskei M."/>
            <person name="Mos M."/>
            <person name="Mullins J."/>
            <person name="Nelson D.R."/>
            <person name="Nielsen J."/>
            <person name="Oakley B.R."/>
            <person name="Osmani S.A."/>
            <person name="Pakula T."/>
            <person name="Paszewski A."/>
            <person name="Paulsen I."/>
            <person name="Pilsyk S."/>
            <person name="Pocsi I."/>
            <person name="Punt P.J."/>
            <person name="Ram A.F."/>
            <person name="Ren Q."/>
            <person name="Robellet X."/>
            <person name="Robson G."/>
            <person name="Seiboth B."/>
            <person name="van Solingen P."/>
            <person name="Specht T."/>
            <person name="Sun J."/>
            <person name="Taheri-Talesh N."/>
            <person name="Takeshita N."/>
            <person name="Ussery D."/>
            <person name="vanKuyk P.A."/>
            <person name="Visser H."/>
            <person name="van de Vondervoort P.J."/>
            <person name="de Vries R.P."/>
            <person name="Walton J."/>
            <person name="Xiang X."/>
            <person name="Xiong Y."/>
            <person name="Zeng A.P."/>
            <person name="Brandt B.W."/>
            <person name="Cornell M.J."/>
            <person name="van den Hondel C.A."/>
            <person name="Visser J."/>
            <person name="Oliver S.G."/>
            <person name="Turner G."/>
        </authorList>
    </citation>
    <scope>GENOME REANNOTATION</scope>
    <source>
        <strain evidence="3">FGSC A4 / ATCC 38163 / CBS 112.46 / NRRL 194 / M139</strain>
    </source>
</reference>
<dbReference type="GeneID" id="2868985"/>
<dbReference type="EMBL" id="BN001302">
    <property type="protein sequence ID" value="CBF74097.1"/>
    <property type="molecule type" value="Genomic_DNA"/>
</dbReference>
<dbReference type="OrthoDB" id="2559326at2759"/>
<accession>C8V765</accession>
<dbReference type="HOGENOM" id="CLU_120625_0_0_1"/>
<dbReference type="PANTHER" id="PTHR41800">
    <property type="entry name" value="EXPRESSED PROTEIN"/>
    <property type="match status" value="1"/>
</dbReference>
<proteinExistence type="predicted"/>
<dbReference type="Proteomes" id="UP000000560">
    <property type="component" value="Chromosome II"/>
</dbReference>
<dbReference type="VEuPathDB" id="FungiDB:AN8200"/>
<dbReference type="RefSeq" id="XP_681469.2">
    <property type="nucleotide sequence ID" value="XM_676377.2"/>
</dbReference>
<dbReference type="KEGG" id="ani:ANIA_08200"/>
<dbReference type="OMA" id="YEAAEPY"/>
<evidence type="ECO:0000256" key="1">
    <source>
        <dbReference type="SAM" id="MobiDB-lite"/>
    </source>
</evidence>
<evidence type="ECO:0000313" key="3">
    <source>
        <dbReference type="Proteomes" id="UP000000560"/>
    </source>
</evidence>
<dbReference type="eggNOG" id="ENOG502S9H1">
    <property type="taxonomic scope" value="Eukaryota"/>
</dbReference>